<dbReference type="InterPro" id="IPR038404">
    <property type="entry name" value="TRAP_DctP_sf"/>
</dbReference>
<dbReference type="NCBIfam" id="TIGR00787">
    <property type="entry name" value="dctP"/>
    <property type="match status" value="1"/>
</dbReference>
<comment type="caution">
    <text evidence="2">The sequence shown here is derived from an EMBL/GenBank/DDBJ whole genome shotgun (WGS) entry which is preliminary data.</text>
</comment>
<dbReference type="OrthoDB" id="8673861at2"/>
<evidence type="ECO:0000313" key="3">
    <source>
        <dbReference type="Proteomes" id="UP000316343"/>
    </source>
</evidence>
<dbReference type="GO" id="GO:0055085">
    <property type="term" value="P:transmembrane transport"/>
    <property type="evidence" value="ECO:0007669"/>
    <property type="project" value="InterPro"/>
</dbReference>
<dbReference type="EMBL" id="VHJK01000001">
    <property type="protein sequence ID" value="TRD12106.1"/>
    <property type="molecule type" value="Genomic_DNA"/>
</dbReference>
<dbReference type="InterPro" id="IPR004682">
    <property type="entry name" value="TRAP_DctP"/>
</dbReference>
<sequence length="322" mass="34687">MLSVAGLAGLLPGCASLGASNRITLAHTLDEQHPVHLAMARFRDELIRLSGSTLAVEIFPNAQLGTERELVELVQLGAISMTKVSSLSLENFAPDMGVYSLPYLFDDSEHQRRVVQSEIGQEMLGGLGKILLKGMGHYDAGARSFYMTDGPVNTPDDIRGKTLRVLPSEALIKTVETFGGAATPIAFGELYAALQQGVVNGAENNPPSVLSARHHEVCKFYSLDEHVSAPDIVVMSQSVWDGLNEEQQGWANEAMAASESYQRELWRKASDDALAEIEASGVAINRPDKAPFRAAVAEFKASFNGTRIGDLAARIEAMSETA</sequence>
<dbReference type="RefSeq" id="WP_142788379.1">
    <property type="nucleotide sequence ID" value="NZ_VHJK01000001.1"/>
</dbReference>
<dbReference type="PIRSF" id="PIRSF006470">
    <property type="entry name" value="DctB"/>
    <property type="match status" value="1"/>
</dbReference>
<accession>A0A547PD79</accession>
<dbReference type="PANTHER" id="PTHR33376">
    <property type="match status" value="1"/>
</dbReference>
<evidence type="ECO:0000256" key="1">
    <source>
        <dbReference type="ARBA" id="ARBA00022729"/>
    </source>
</evidence>
<dbReference type="GO" id="GO:0030246">
    <property type="term" value="F:carbohydrate binding"/>
    <property type="evidence" value="ECO:0007669"/>
    <property type="project" value="TreeGrafter"/>
</dbReference>
<proteinExistence type="predicted"/>
<keyword evidence="3" id="KW-1185">Reference proteome</keyword>
<dbReference type="Gene3D" id="3.40.190.170">
    <property type="entry name" value="Bacterial extracellular solute-binding protein, family 7"/>
    <property type="match status" value="1"/>
</dbReference>
<dbReference type="Proteomes" id="UP000316343">
    <property type="component" value="Unassembled WGS sequence"/>
</dbReference>
<name>A0A547PD79_9SPHN</name>
<dbReference type="AlphaFoldDB" id="A0A547PD79"/>
<dbReference type="GO" id="GO:0030288">
    <property type="term" value="C:outer membrane-bounded periplasmic space"/>
    <property type="evidence" value="ECO:0007669"/>
    <property type="project" value="InterPro"/>
</dbReference>
<protein>
    <submittedName>
        <fullName evidence="2">TRAP transporter substrate-binding protein</fullName>
    </submittedName>
</protein>
<evidence type="ECO:0000313" key="2">
    <source>
        <dbReference type="EMBL" id="TRD12106.1"/>
    </source>
</evidence>
<dbReference type="CDD" id="cd13671">
    <property type="entry name" value="PBP2_TRAP_SBP_like_3"/>
    <property type="match status" value="1"/>
</dbReference>
<gene>
    <name evidence="2" type="ORF">FGU71_09710</name>
</gene>
<dbReference type="PANTHER" id="PTHR33376:SF2">
    <property type="entry name" value="DICARBOXYLATE-BINDING PERIPLASMIC PROTEIN"/>
    <property type="match status" value="1"/>
</dbReference>
<dbReference type="InterPro" id="IPR018389">
    <property type="entry name" value="DctP_fam"/>
</dbReference>
<reference evidence="2 3" key="1">
    <citation type="submission" date="2019-06" db="EMBL/GenBank/DDBJ databases">
        <title>Erythrobacter insulae sp. nov., isolated from a tidal flat.</title>
        <authorList>
            <person name="Yoon J.-H."/>
        </authorList>
    </citation>
    <scope>NUCLEOTIDE SEQUENCE [LARGE SCALE GENOMIC DNA]</scope>
    <source>
        <strain evidence="2 3">JBTF-M21</strain>
    </source>
</reference>
<dbReference type="Pfam" id="PF03480">
    <property type="entry name" value="DctP"/>
    <property type="match status" value="1"/>
</dbReference>
<organism evidence="2 3">
    <name type="scientific">Erythrobacter insulae</name>
    <dbReference type="NCBI Taxonomy" id="2584124"/>
    <lineage>
        <taxon>Bacteria</taxon>
        <taxon>Pseudomonadati</taxon>
        <taxon>Pseudomonadota</taxon>
        <taxon>Alphaproteobacteria</taxon>
        <taxon>Sphingomonadales</taxon>
        <taxon>Erythrobacteraceae</taxon>
        <taxon>Erythrobacter/Porphyrobacter group</taxon>
        <taxon>Erythrobacter</taxon>
    </lineage>
</organism>
<dbReference type="NCBIfam" id="NF037995">
    <property type="entry name" value="TRAP_S1"/>
    <property type="match status" value="1"/>
</dbReference>
<keyword evidence="1" id="KW-0732">Signal</keyword>